<dbReference type="EMBL" id="BLXT01001714">
    <property type="protein sequence ID" value="GFN87454.1"/>
    <property type="molecule type" value="Genomic_DNA"/>
</dbReference>
<gene>
    <name evidence="1" type="ORF">PoB_001396000</name>
</gene>
<protein>
    <submittedName>
        <fullName evidence="1">Uncharacterized protein</fullName>
    </submittedName>
</protein>
<dbReference type="Proteomes" id="UP000735302">
    <property type="component" value="Unassembled WGS sequence"/>
</dbReference>
<comment type="caution">
    <text evidence="1">The sequence shown here is derived from an EMBL/GenBank/DDBJ whole genome shotgun (WGS) entry which is preliminary data.</text>
</comment>
<evidence type="ECO:0000313" key="2">
    <source>
        <dbReference type="Proteomes" id="UP000735302"/>
    </source>
</evidence>
<sequence>MSVQGIDDDEIGLDVLGNSKQMMSLEETLQLVEAKESGKRSAGQLLDGNPIATAAATCSYKREEKLRTQQKAKTTNHVAIVNALVMDMLDKRESVNTLLTTTYVLNVGSYTIMKKSAKNYSAKNNSP</sequence>
<keyword evidence="2" id="KW-1185">Reference proteome</keyword>
<name>A0AAV3YW68_9GAST</name>
<proteinExistence type="predicted"/>
<evidence type="ECO:0000313" key="1">
    <source>
        <dbReference type="EMBL" id="GFN87454.1"/>
    </source>
</evidence>
<organism evidence="1 2">
    <name type="scientific">Plakobranchus ocellatus</name>
    <dbReference type="NCBI Taxonomy" id="259542"/>
    <lineage>
        <taxon>Eukaryota</taxon>
        <taxon>Metazoa</taxon>
        <taxon>Spiralia</taxon>
        <taxon>Lophotrochozoa</taxon>
        <taxon>Mollusca</taxon>
        <taxon>Gastropoda</taxon>
        <taxon>Heterobranchia</taxon>
        <taxon>Euthyneura</taxon>
        <taxon>Panpulmonata</taxon>
        <taxon>Sacoglossa</taxon>
        <taxon>Placobranchoidea</taxon>
        <taxon>Plakobranchidae</taxon>
        <taxon>Plakobranchus</taxon>
    </lineage>
</organism>
<accession>A0AAV3YW68</accession>
<dbReference type="AlphaFoldDB" id="A0AAV3YW68"/>
<reference evidence="1 2" key="1">
    <citation type="journal article" date="2021" name="Elife">
        <title>Chloroplast acquisition without the gene transfer in kleptoplastic sea slugs, Plakobranchus ocellatus.</title>
        <authorList>
            <person name="Maeda T."/>
            <person name="Takahashi S."/>
            <person name="Yoshida T."/>
            <person name="Shimamura S."/>
            <person name="Takaki Y."/>
            <person name="Nagai Y."/>
            <person name="Toyoda A."/>
            <person name="Suzuki Y."/>
            <person name="Arimoto A."/>
            <person name="Ishii H."/>
            <person name="Satoh N."/>
            <person name="Nishiyama T."/>
            <person name="Hasebe M."/>
            <person name="Maruyama T."/>
            <person name="Minagawa J."/>
            <person name="Obokata J."/>
            <person name="Shigenobu S."/>
        </authorList>
    </citation>
    <scope>NUCLEOTIDE SEQUENCE [LARGE SCALE GENOMIC DNA]</scope>
</reference>